<dbReference type="Pfam" id="PF15542">
    <property type="entry name" value="Ntox50"/>
    <property type="match status" value="1"/>
</dbReference>
<evidence type="ECO:0000313" key="2">
    <source>
        <dbReference type="EMBL" id="NMF02578.1"/>
    </source>
</evidence>
<dbReference type="Proteomes" id="UP000583419">
    <property type="component" value="Unassembled WGS sequence"/>
</dbReference>
<evidence type="ECO:0000313" key="3">
    <source>
        <dbReference type="Proteomes" id="UP000583419"/>
    </source>
</evidence>
<dbReference type="GeneID" id="303204980"/>
<evidence type="ECO:0000259" key="1">
    <source>
        <dbReference type="Pfam" id="PF15542"/>
    </source>
</evidence>
<dbReference type="RefSeq" id="WP_081815531.1">
    <property type="nucleotide sequence ID" value="NZ_JABAGJ010000006.1"/>
</dbReference>
<comment type="caution">
    <text evidence="2">The sequence shown here is derived from an EMBL/GenBank/DDBJ whole genome shotgun (WGS) entry which is preliminary data.</text>
</comment>
<proteinExistence type="predicted"/>
<dbReference type="EMBL" id="JABAGJ010000006">
    <property type="protein sequence ID" value="NMF02578.1"/>
    <property type="molecule type" value="Genomic_DNA"/>
</dbReference>
<dbReference type="InterPro" id="IPR029100">
    <property type="entry name" value="Ntox50"/>
</dbReference>
<reference evidence="2 3" key="1">
    <citation type="submission" date="2020-04" db="EMBL/GenBank/DDBJ databases">
        <authorList>
            <person name="Hitch T.C.A."/>
            <person name="Wylensek D."/>
            <person name="Clavel T."/>
        </authorList>
    </citation>
    <scope>NUCLEOTIDE SEQUENCE [LARGE SCALE GENOMIC DNA]</scope>
    <source>
        <strain evidence="2 3">WCA-130-P53-4B</strain>
    </source>
</reference>
<organism evidence="2 3">
    <name type="scientific">Bifidobacterium boum</name>
    <dbReference type="NCBI Taxonomy" id="78343"/>
    <lineage>
        <taxon>Bacteria</taxon>
        <taxon>Bacillati</taxon>
        <taxon>Actinomycetota</taxon>
        <taxon>Actinomycetes</taxon>
        <taxon>Bifidobacteriales</taxon>
        <taxon>Bifidobacteriaceae</taxon>
        <taxon>Bifidobacterium</taxon>
    </lineage>
</organism>
<gene>
    <name evidence="2" type="ORF">HF843_05225</name>
</gene>
<sequence length="37" mass="4060">MGLWVNPDTGETRQTTCGTIHYSAKGAHIVPAYPEEE</sequence>
<name>A0A848D807_9BIFI</name>
<protein>
    <recommendedName>
        <fullName evidence="1">Bacterial toxin 50 domain-containing protein</fullName>
    </recommendedName>
</protein>
<dbReference type="OrthoDB" id="3261089at2"/>
<accession>A0A848D807</accession>
<feature type="domain" description="Bacterial toxin 50" evidence="1">
    <location>
        <begin position="2"/>
        <end position="31"/>
    </location>
</feature>
<dbReference type="AlphaFoldDB" id="A0A848D807"/>